<dbReference type="SUPFAM" id="SSF51905">
    <property type="entry name" value="FAD/NAD(P)-binding domain"/>
    <property type="match status" value="1"/>
</dbReference>
<dbReference type="Pfam" id="PF01593">
    <property type="entry name" value="Amino_oxidase"/>
    <property type="match status" value="1"/>
</dbReference>
<accession>A0A316V8D8</accession>
<feature type="compositionally biased region" description="Polar residues" evidence="3">
    <location>
        <begin position="147"/>
        <end position="158"/>
    </location>
</feature>
<name>A0A316V8D8_9BASI</name>
<evidence type="ECO:0000256" key="3">
    <source>
        <dbReference type="SAM" id="MobiDB-lite"/>
    </source>
</evidence>
<feature type="region of interest" description="Disordered" evidence="3">
    <location>
        <begin position="137"/>
        <end position="158"/>
    </location>
</feature>
<dbReference type="InterPro" id="IPR036188">
    <property type="entry name" value="FAD/NAD-bd_sf"/>
</dbReference>
<dbReference type="Gene3D" id="3.50.50.60">
    <property type="entry name" value="FAD/NAD(P)-binding domain"/>
    <property type="match status" value="1"/>
</dbReference>
<evidence type="ECO:0000313" key="5">
    <source>
        <dbReference type="EMBL" id="PWN33288.1"/>
    </source>
</evidence>
<protein>
    <submittedName>
        <fullName evidence="5">FAD/NAD(P)-binding domain-containing protein</fullName>
    </submittedName>
</protein>
<evidence type="ECO:0000256" key="2">
    <source>
        <dbReference type="ARBA" id="ARBA00023002"/>
    </source>
</evidence>
<dbReference type="GeneID" id="37020790"/>
<proteinExistence type="inferred from homology"/>
<sequence>MSTAQVDALIVGAGFSGLTCALNLARAGKRVICIEARPRLGGRAFTHTFNESTGLTNTERTVKEGESGRTYSVDFGCSYIHGYNEGNPVKDLVKKYNIRAHIPKPTPVQIIGPDGNVLSSDLSEKIQANLAAAQKHAKEKGKALRDATNQSSNLADHNQLGQKTLSSVLLEDSKSPLYGDLKDEHERALATGLARSMHIPLGTEIENISLEYFDSQQAFAGTDAMPEGGFSKLIQCLADDFTNLGGKIHTNEEVKKITRSGSASPSVQIVTRLAAQDGREETYNARTAIVTLPLAVLKSKQKALFEPALEQERQEVINRVNVGNLNKVLLHYTQPWWPKDVGTFFILPSKEADNSSTNLADIVRSTTLIVSSLCAPNGYPADMTSSSLLIMIGGAQGKKLEQFDRLDVANALHDLLYERMIAKEHQSNKEKDSLRHAFYSRWHRQPFTGGATTTPIVCGSSPNDLFTIARPAWDGSLYFSGEHCEVNNRG</sequence>
<reference evidence="5 6" key="1">
    <citation type="journal article" date="2018" name="Mol. Biol. Evol.">
        <title>Broad Genomic Sampling Reveals a Smut Pathogenic Ancestry of the Fungal Clade Ustilaginomycotina.</title>
        <authorList>
            <person name="Kijpornyongpan T."/>
            <person name="Mondo S.J."/>
            <person name="Barry K."/>
            <person name="Sandor L."/>
            <person name="Lee J."/>
            <person name="Lipzen A."/>
            <person name="Pangilinan J."/>
            <person name="LaButti K."/>
            <person name="Hainaut M."/>
            <person name="Henrissat B."/>
            <person name="Grigoriev I.V."/>
            <person name="Spatafora J.W."/>
            <person name="Aime M.C."/>
        </authorList>
    </citation>
    <scope>NUCLEOTIDE SEQUENCE [LARGE SCALE GENOMIC DNA]</scope>
    <source>
        <strain evidence="5 6">MCA 3882</strain>
    </source>
</reference>
<dbReference type="PANTHER" id="PTHR10742:SF386">
    <property type="entry name" value="LYSINE-SPECIFIC HISTONE DEMETHYLASE 1A"/>
    <property type="match status" value="1"/>
</dbReference>
<dbReference type="STRING" id="1280837.A0A316V8D8"/>
<dbReference type="GO" id="GO:0016491">
    <property type="term" value="F:oxidoreductase activity"/>
    <property type="evidence" value="ECO:0007669"/>
    <property type="project" value="UniProtKB-KW"/>
</dbReference>
<dbReference type="AlphaFoldDB" id="A0A316V8D8"/>
<dbReference type="Gene3D" id="3.90.660.10">
    <property type="match status" value="1"/>
</dbReference>
<dbReference type="OrthoDB" id="5046242at2759"/>
<feature type="non-terminal residue" evidence="5">
    <location>
        <position position="490"/>
    </location>
</feature>
<evidence type="ECO:0000256" key="1">
    <source>
        <dbReference type="ARBA" id="ARBA00005995"/>
    </source>
</evidence>
<dbReference type="InterPro" id="IPR002937">
    <property type="entry name" value="Amino_oxidase"/>
</dbReference>
<gene>
    <name evidence="5" type="ORF">FA14DRAFT_161212</name>
</gene>
<comment type="similarity">
    <text evidence="1">Belongs to the flavin monoamine oxidase family.</text>
</comment>
<keyword evidence="2" id="KW-0560">Oxidoreductase</keyword>
<dbReference type="PANTHER" id="PTHR10742">
    <property type="entry name" value="FLAVIN MONOAMINE OXIDASE"/>
    <property type="match status" value="1"/>
</dbReference>
<dbReference type="Proteomes" id="UP000245771">
    <property type="component" value="Unassembled WGS sequence"/>
</dbReference>
<feature type="domain" description="Amine oxidase" evidence="4">
    <location>
        <begin position="15"/>
        <end position="485"/>
    </location>
</feature>
<evidence type="ECO:0000313" key="6">
    <source>
        <dbReference type="Proteomes" id="UP000245771"/>
    </source>
</evidence>
<dbReference type="InterPro" id="IPR050281">
    <property type="entry name" value="Flavin_monoamine_oxidase"/>
</dbReference>
<dbReference type="InParanoid" id="A0A316V8D8"/>
<dbReference type="SUPFAM" id="SSF54373">
    <property type="entry name" value="FAD-linked reductases, C-terminal domain"/>
    <property type="match status" value="1"/>
</dbReference>
<dbReference type="GO" id="GO:0006338">
    <property type="term" value="P:chromatin remodeling"/>
    <property type="evidence" value="ECO:0007669"/>
    <property type="project" value="TreeGrafter"/>
</dbReference>
<keyword evidence="6" id="KW-1185">Reference proteome</keyword>
<dbReference type="GO" id="GO:0050660">
    <property type="term" value="F:flavin adenine dinucleotide binding"/>
    <property type="evidence" value="ECO:0007669"/>
    <property type="project" value="TreeGrafter"/>
</dbReference>
<evidence type="ECO:0000259" key="4">
    <source>
        <dbReference type="Pfam" id="PF01593"/>
    </source>
</evidence>
<dbReference type="EMBL" id="KZ819604">
    <property type="protein sequence ID" value="PWN33288.1"/>
    <property type="molecule type" value="Genomic_DNA"/>
</dbReference>
<organism evidence="5 6">
    <name type="scientific">Meira miltonrushii</name>
    <dbReference type="NCBI Taxonomy" id="1280837"/>
    <lineage>
        <taxon>Eukaryota</taxon>
        <taxon>Fungi</taxon>
        <taxon>Dikarya</taxon>
        <taxon>Basidiomycota</taxon>
        <taxon>Ustilaginomycotina</taxon>
        <taxon>Exobasidiomycetes</taxon>
        <taxon>Exobasidiales</taxon>
        <taxon>Brachybasidiaceae</taxon>
        <taxon>Meira</taxon>
    </lineage>
</organism>
<dbReference type="RefSeq" id="XP_025353590.1">
    <property type="nucleotide sequence ID" value="XM_025499009.1"/>
</dbReference>
<dbReference type="GO" id="GO:0003682">
    <property type="term" value="F:chromatin binding"/>
    <property type="evidence" value="ECO:0007669"/>
    <property type="project" value="TreeGrafter"/>
</dbReference>